<evidence type="ECO:0000313" key="1">
    <source>
        <dbReference type="EMBL" id="CAB4603437.1"/>
    </source>
</evidence>
<proteinExistence type="predicted"/>
<protein>
    <submittedName>
        <fullName evidence="1">Unannotated protein</fullName>
    </submittedName>
</protein>
<dbReference type="EMBL" id="CAEZSR010000365">
    <property type="protein sequence ID" value="CAB4603437.1"/>
    <property type="molecule type" value="Genomic_DNA"/>
</dbReference>
<organism evidence="1">
    <name type="scientific">freshwater metagenome</name>
    <dbReference type="NCBI Taxonomy" id="449393"/>
    <lineage>
        <taxon>unclassified sequences</taxon>
        <taxon>metagenomes</taxon>
        <taxon>ecological metagenomes</taxon>
    </lineage>
</organism>
<reference evidence="1" key="1">
    <citation type="submission" date="2020-05" db="EMBL/GenBank/DDBJ databases">
        <authorList>
            <person name="Chiriac C."/>
            <person name="Salcher M."/>
            <person name="Ghai R."/>
            <person name="Kavagutti S V."/>
        </authorList>
    </citation>
    <scope>NUCLEOTIDE SEQUENCE</scope>
</reference>
<accession>A0A6J6GQ62</accession>
<sequence length="95" mass="10448">MAEFTFFVDAELYGFGAGELAAEESDLHDAGVRSVDIPTEYGADLGDRIPVRVVGTPKGLRFYAKLLNVRDPMQLEELERVLAAADARGEFLEDL</sequence>
<gene>
    <name evidence="1" type="ORF">UFOPK1493_04489</name>
</gene>
<dbReference type="AlphaFoldDB" id="A0A6J6GQ62"/>
<name>A0A6J6GQ62_9ZZZZ</name>